<comment type="caution">
    <text evidence="1">The sequence shown here is derived from an EMBL/GenBank/DDBJ whole genome shotgun (WGS) entry which is preliminary data.</text>
</comment>
<reference evidence="1" key="1">
    <citation type="submission" date="2023-04" db="EMBL/GenBank/DDBJ databases">
        <title>Chromosome-level genome of Chaenocephalus aceratus.</title>
        <authorList>
            <person name="Park H."/>
        </authorList>
    </citation>
    <scope>NUCLEOTIDE SEQUENCE</scope>
    <source>
        <strain evidence="1">DE</strain>
        <tissue evidence="1">Muscle</tissue>
    </source>
</reference>
<name>A0AAD9BZZ2_DISEL</name>
<keyword evidence="2" id="KW-1185">Reference proteome</keyword>
<dbReference type="AlphaFoldDB" id="A0AAD9BZZ2"/>
<accession>A0AAD9BZZ2</accession>
<evidence type="ECO:0000313" key="1">
    <source>
        <dbReference type="EMBL" id="KAK1892198.1"/>
    </source>
</evidence>
<protein>
    <submittedName>
        <fullName evidence="1">Flavin-dependent halogenase malA</fullName>
    </submittedName>
</protein>
<dbReference type="Proteomes" id="UP001228049">
    <property type="component" value="Unassembled WGS sequence"/>
</dbReference>
<gene>
    <name evidence="1" type="ORF">KUDE01_007275</name>
</gene>
<evidence type="ECO:0000313" key="2">
    <source>
        <dbReference type="Proteomes" id="UP001228049"/>
    </source>
</evidence>
<sequence>MNIYFSVAIIRPLKAAAHAVSPSQRTGQNSYVSRWLGVSCSPLRGQDRTPMCPAGWVCPAAGLKSVPTCGAETLSQSSPMFGDFSLPWDQISGQNKKSLNTFVSGKKESHLSVGHCGHRPAPLYIRPIYLTQQQTSKQHKGAICKTNMAGGWTWINNFYTTW</sequence>
<proteinExistence type="predicted"/>
<dbReference type="EMBL" id="JASDAP010000013">
    <property type="protein sequence ID" value="KAK1892198.1"/>
    <property type="molecule type" value="Genomic_DNA"/>
</dbReference>
<organism evidence="1 2">
    <name type="scientific">Dissostichus eleginoides</name>
    <name type="common">Patagonian toothfish</name>
    <name type="synonym">Dissostichus amissus</name>
    <dbReference type="NCBI Taxonomy" id="100907"/>
    <lineage>
        <taxon>Eukaryota</taxon>
        <taxon>Metazoa</taxon>
        <taxon>Chordata</taxon>
        <taxon>Craniata</taxon>
        <taxon>Vertebrata</taxon>
        <taxon>Euteleostomi</taxon>
        <taxon>Actinopterygii</taxon>
        <taxon>Neopterygii</taxon>
        <taxon>Teleostei</taxon>
        <taxon>Neoteleostei</taxon>
        <taxon>Acanthomorphata</taxon>
        <taxon>Eupercaria</taxon>
        <taxon>Perciformes</taxon>
        <taxon>Notothenioidei</taxon>
        <taxon>Nototheniidae</taxon>
        <taxon>Dissostichus</taxon>
    </lineage>
</organism>